<dbReference type="STRING" id="905079.L1JEI3"/>
<dbReference type="InterPro" id="IPR047002">
    <property type="entry name" value="Tcp10_C_sf"/>
</dbReference>
<dbReference type="OrthoDB" id="10252174at2759"/>
<dbReference type="HOGENOM" id="CLU_2447439_0_0_1"/>
<dbReference type="AlphaFoldDB" id="L1JEI3"/>
<proteinExistence type="inferred from homology"/>
<gene>
    <name evidence="3" type="ORF">GUITHDRAFT_70203</name>
</gene>
<dbReference type="Pfam" id="PF07202">
    <property type="entry name" value="Tcp10_C"/>
    <property type="match status" value="1"/>
</dbReference>
<feature type="non-terminal residue" evidence="3">
    <location>
        <position position="90"/>
    </location>
</feature>
<dbReference type="PANTHER" id="PTHR10331">
    <property type="entry name" value="T COMPLEX PROTEIN 10"/>
    <property type="match status" value="1"/>
</dbReference>
<comment type="similarity">
    <text evidence="1">Belongs to the TCP10 family.</text>
</comment>
<name>L1JEI3_GUITC</name>
<protein>
    <recommendedName>
        <fullName evidence="2">Centromere protein J C-terminal domain-containing protein</fullName>
    </recommendedName>
</protein>
<evidence type="ECO:0000256" key="1">
    <source>
        <dbReference type="ARBA" id="ARBA00005627"/>
    </source>
</evidence>
<dbReference type="Gene3D" id="2.60.450.20">
    <property type="match status" value="1"/>
</dbReference>
<dbReference type="PaxDb" id="55529-EKX46938"/>
<dbReference type="InterPro" id="IPR009852">
    <property type="entry name" value="CENPJ_C_dom"/>
</dbReference>
<dbReference type="EMBL" id="JH992992">
    <property type="protein sequence ID" value="EKX46938.1"/>
    <property type="molecule type" value="Genomic_DNA"/>
</dbReference>
<dbReference type="GeneID" id="17303587"/>
<dbReference type="PANTHER" id="PTHR10331:SF6">
    <property type="entry name" value="SPINDLE ASSEMBLY ABNORMAL 4"/>
    <property type="match status" value="1"/>
</dbReference>
<evidence type="ECO:0000259" key="2">
    <source>
        <dbReference type="Pfam" id="PF07202"/>
    </source>
</evidence>
<sequence length="90" mass="10606">SLVHFSNRDVKRNLKDGRVIYFYAETSTTHTTFPDGIEVFEFSNNQKEKHYPDGRKEILFPDGTLKYIKSNKEEESIFPDGTKQRIFRCV</sequence>
<dbReference type="KEGG" id="gtt:GUITHDRAFT_70203"/>
<evidence type="ECO:0000313" key="3">
    <source>
        <dbReference type="EMBL" id="EKX46938.1"/>
    </source>
</evidence>
<dbReference type="eggNOG" id="ENOG502QQR0">
    <property type="taxonomic scope" value="Eukaryota"/>
</dbReference>
<dbReference type="RefSeq" id="XP_005833918.1">
    <property type="nucleotide sequence ID" value="XM_005833861.1"/>
</dbReference>
<feature type="domain" description="Centromere protein J C-terminal" evidence="2">
    <location>
        <begin position="34"/>
        <end position="66"/>
    </location>
</feature>
<dbReference type="InterPro" id="IPR026581">
    <property type="entry name" value="TCP10L/CENPJ"/>
</dbReference>
<reference evidence="3" key="1">
    <citation type="journal article" date="2012" name="Nature">
        <title>Algal genomes reveal evolutionary mosaicism and the fate of nucleomorphs.</title>
        <authorList>
            <consortium name="DOE Joint Genome Institute"/>
            <person name="Curtis B.A."/>
            <person name="Tanifuji G."/>
            <person name="Burki F."/>
            <person name="Gruber A."/>
            <person name="Irimia M."/>
            <person name="Maruyama S."/>
            <person name="Arias M.C."/>
            <person name="Ball S.G."/>
            <person name="Gile G.H."/>
            <person name="Hirakawa Y."/>
            <person name="Hopkins J.F."/>
            <person name="Kuo A."/>
            <person name="Rensing S.A."/>
            <person name="Schmutz J."/>
            <person name="Symeonidi A."/>
            <person name="Elias M."/>
            <person name="Eveleigh R.J."/>
            <person name="Herman E.K."/>
            <person name="Klute M.J."/>
            <person name="Nakayama T."/>
            <person name="Obornik M."/>
            <person name="Reyes-Prieto A."/>
            <person name="Armbrust E.V."/>
            <person name="Aves S.J."/>
            <person name="Beiko R.G."/>
            <person name="Coutinho P."/>
            <person name="Dacks J.B."/>
            <person name="Durnford D.G."/>
            <person name="Fast N.M."/>
            <person name="Green B.R."/>
            <person name="Grisdale C.J."/>
            <person name="Hempel F."/>
            <person name="Henrissat B."/>
            <person name="Hoppner M.P."/>
            <person name="Ishida K."/>
            <person name="Kim E."/>
            <person name="Koreny L."/>
            <person name="Kroth P.G."/>
            <person name="Liu Y."/>
            <person name="Malik S.B."/>
            <person name="Maier U.G."/>
            <person name="McRose D."/>
            <person name="Mock T."/>
            <person name="Neilson J.A."/>
            <person name="Onodera N.T."/>
            <person name="Poole A.M."/>
            <person name="Pritham E.J."/>
            <person name="Richards T.A."/>
            <person name="Rocap G."/>
            <person name="Roy S.W."/>
            <person name="Sarai C."/>
            <person name="Schaack S."/>
            <person name="Shirato S."/>
            <person name="Slamovits C.H."/>
            <person name="Spencer D.F."/>
            <person name="Suzuki S."/>
            <person name="Worden A.Z."/>
            <person name="Zauner S."/>
            <person name="Barry K."/>
            <person name="Bell C."/>
            <person name="Bharti A.K."/>
            <person name="Crow J.A."/>
            <person name="Grimwood J."/>
            <person name="Kramer R."/>
            <person name="Lindquist E."/>
            <person name="Lucas S."/>
            <person name="Salamov A."/>
            <person name="McFadden G.I."/>
            <person name="Lane C.E."/>
            <person name="Keeling P.J."/>
            <person name="Gray M.W."/>
            <person name="Grigoriev I.V."/>
            <person name="Archibald J.M."/>
        </authorList>
    </citation>
    <scope>NUCLEOTIDE SEQUENCE</scope>
    <source>
        <strain evidence="3">CCMP2712</strain>
    </source>
</reference>
<organism evidence="3">
    <name type="scientific">Guillardia theta (strain CCMP2712)</name>
    <name type="common">Cryptophyte</name>
    <dbReference type="NCBI Taxonomy" id="905079"/>
    <lineage>
        <taxon>Eukaryota</taxon>
        <taxon>Cryptophyceae</taxon>
        <taxon>Pyrenomonadales</taxon>
        <taxon>Geminigeraceae</taxon>
        <taxon>Guillardia</taxon>
    </lineage>
</organism>
<accession>L1JEI3</accession>